<dbReference type="Gene3D" id="2.20.200.10">
    <property type="entry name" value="Outer membrane efflux proteins (OEP)"/>
    <property type="match status" value="1"/>
</dbReference>
<dbReference type="EMBL" id="JBHUIT010000003">
    <property type="protein sequence ID" value="MFD2256079.1"/>
    <property type="molecule type" value="Genomic_DNA"/>
</dbReference>
<gene>
    <name evidence="3" type="ORF">ACFSSA_05265</name>
</gene>
<protein>
    <submittedName>
        <fullName evidence="3">Efflux transporter outer membrane subunit</fullName>
    </submittedName>
</protein>
<dbReference type="Gene3D" id="1.20.1600.10">
    <property type="entry name" value="Outer membrane efflux proteins (OEP)"/>
    <property type="match status" value="1"/>
</dbReference>
<feature type="chain" id="PRO_5044981665" evidence="2">
    <location>
        <begin position="21"/>
        <end position="472"/>
    </location>
</feature>
<dbReference type="PANTHER" id="PTHR30203">
    <property type="entry name" value="OUTER MEMBRANE CATION EFFLUX PROTEIN"/>
    <property type="match status" value="1"/>
</dbReference>
<comment type="subcellular location">
    <subcellularLocation>
        <location evidence="2">Cell membrane</location>
        <topology evidence="2">Lipid-anchor</topology>
    </subcellularLocation>
</comment>
<evidence type="ECO:0000256" key="1">
    <source>
        <dbReference type="ARBA" id="ARBA00007613"/>
    </source>
</evidence>
<feature type="signal peptide" evidence="2">
    <location>
        <begin position="1"/>
        <end position="20"/>
    </location>
</feature>
<evidence type="ECO:0000313" key="3">
    <source>
        <dbReference type="EMBL" id="MFD2256079.1"/>
    </source>
</evidence>
<dbReference type="SUPFAM" id="SSF56954">
    <property type="entry name" value="Outer membrane efflux proteins (OEP)"/>
    <property type="match status" value="1"/>
</dbReference>
<dbReference type="NCBIfam" id="TIGR01845">
    <property type="entry name" value="outer_NodT"/>
    <property type="match status" value="1"/>
</dbReference>
<keyword evidence="2" id="KW-0472">Membrane</keyword>
<keyword evidence="2" id="KW-0812">Transmembrane</keyword>
<comment type="similarity">
    <text evidence="1 2">Belongs to the outer membrane factor (OMF) (TC 1.B.17) family.</text>
</comment>
<dbReference type="InterPro" id="IPR010131">
    <property type="entry name" value="MdtP/NodT-like"/>
</dbReference>
<accession>A0ABW5D7U2</accession>
<keyword evidence="2" id="KW-1134">Transmembrane beta strand</keyword>
<dbReference type="PROSITE" id="PS51257">
    <property type="entry name" value="PROKAR_LIPOPROTEIN"/>
    <property type="match status" value="1"/>
</dbReference>
<dbReference type="Proteomes" id="UP001597375">
    <property type="component" value="Unassembled WGS sequence"/>
</dbReference>
<organism evidence="3 4">
    <name type="scientific">Luteolibacter algae</name>
    <dbReference type="NCBI Taxonomy" id="454151"/>
    <lineage>
        <taxon>Bacteria</taxon>
        <taxon>Pseudomonadati</taxon>
        <taxon>Verrucomicrobiota</taxon>
        <taxon>Verrucomicrobiia</taxon>
        <taxon>Verrucomicrobiales</taxon>
        <taxon>Verrucomicrobiaceae</taxon>
        <taxon>Luteolibacter</taxon>
    </lineage>
</organism>
<evidence type="ECO:0000313" key="4">
    <source>
        <dbReference type="Proteomes" id="UP001597375"/>
    </source>
</evidence>
<dbReference type="InterPro" id="IPR003423">
    <property type="entry name" value="OMP_efflux"/>
</dbReference>
<keyword evidence="2" id="KW-0449">Lipoprotein</keyword>
<dbReference type="RefSeq" id="WP_386818997.1">
    <property type="nucleotide sequence ID" value="NZ_JBHUIT010000003.1"/>
</dbReference>
<sequence>MKADLSSSVLRMLAAPTILALTLSSCKLVGPDHSVPSSETAASYKNGSNDFSKRLSTNWWKVFGDSKLNSLMGNLQSGNFDLRAAEARRNQAYAVLGVNRSELFPNISAQGSAQRSRSSENDRAGSFGGAQSYYNQYNIGASLGYEIDLWGRVRRLVESGQANAAAAEVSVDQVRLSLQAQLARNYFAMRFLDSEIEVLREALDTRNETLALATDRFKGGKTSELDVARAESELASTRAQLVSLEAPRASLENSIAILVGRNASNFSIAPSAIKGGAPRVPAGSPAQLLGRRPDVFVAERRLAASSAEIGVAQAEFFPKISLIGSGGVSSVNSSNFLNWSSSAFSVGPQVDLPVFQGFRRKANVELAVARHEEALAGYQQTVLTAFADVENALASRRGADKEISAQADSIKAARKSFDLSDARYKEGVSSYLDVVDSQRELLNARRTEVQARGRAFEATVQLIQALGGGFSR</sequence>
<keyword evidence="4" id="KW-1185">Reference proteome</keyword>
<dbReference type="Pfam" id="PF02321">
    <property type="entry name" value="OEP"/>
    <property type="match status" value="2"/>
</dbReference>
<keyword evidence="2" id="KW-0732">Signal</keyword>
<evidence type="ECO:0000256" key="2">
    <source>
        <dbReference type="RuleBase" id="RU362097"/>
    </source>
</evidence>
<reference evidence="4" key="1">
    <citation type="journal article" date="2019" name="Int. J. Syst. Evol. Microbiol.">
        <title>The Global Catalogue of Microorganisms (GCM) 10K type strain sequencing project: providing services to taxonomists for standard genome sequencing and annotation.</title>
        <authorList>
            <consortium name="The Broad Institute Genomics Platform"/>
            <consortium name="The Broad Institute Genome Sequencing Center for Infectious Disease"/>
            <person name="Wu L."/>
            <person name="Ma J."/>
        </authorList>
    </citation>
    <scope>NUCLEOTIDE SEQUENCE [LARGE SCALE GENOMIC DNA]</scope>
    <source>
        <strain evidence="4">CGMCC 4.7106</strain>
    </source>
</reference>
<name>A0ABW5D7U2_9BACT</name>
<keyword evidence="2" id="KW-0564">Palmitate</keyword>
<comment type="caution">
    <text evidence="3">The sequence shown here is derived from an EMBL/GenBank/DDBJ whole genome shotgun (WGS) entry which is preliminary data.</text>
</comment>
<proteinExistence type="inferred from homology"/>
<dbReference type="PANTHER" id="PTHR30203:SF33">
    <property type="entry name" value="BLR4455 PROTEIN"/>
    <property type="match status" value="1"/>
</dbReference>